<dbReference type="HOGENOM" id="CLU_618539_0_0_1"/>
<dbReference type="STRING" id="31234.E3LXB0"/>
<dbReference type="GO" id="GO:0017148">
    <property type="term" value="P:negative regulation of translation"/>
    <property type="evidence" value="ECO:0007669"/>
    <property type="project" value="EnsemblMetazoa"/>
</dbReference>
<dbReference type="PROSITE" id="PS50084">
    <property type="entry name" value="KH_TYPE_1"/>
    <property type="match status" value="2"/>
</dbReference>
<dbReference type="CDD" id="cd22423">
    <property type="entry name" value="KH-I_MEX3_rpt1"/>
    <property type="match status" value="1"/>
</dbReference>
<dbReference type="GO" id="GO:0003727">
    <property type="term" value="F:single-stranded RNA binding"/>
    <property type="evidence" value="ECO:0007669"/>
    <property type="project" value="EnsemblMetazoa"/>
</dbReference>
<reference evidence="9" key="1">
    <citation type="submission" date="2007-07" db="EMBL/GenBank/DDBJ databases">
        <title>PCAP assembly of the Caenorhabditis remanei genome.</title>
        <authorList>
            <consortium name="The Caenorhabditis remanei Sequencing Consortium"/>
            <person name="Wilson R.K."/>
        </authorList>
    </citation>
    <scope>NUCLEOTIDE SEQUENCE [LARGE SCALE GENOMIC DNA]</scope>
    <source>
        <strain evidence="9">PB4641</strain>
    </source>
</reference>
<dbReference type="PANTHER" id="PTHR23285:SF7">
    <property type="entry name" value="LD09246P1"/>
    <property type="match status" value="1"/>
</dbReference>
<dbReference type="SUPFAM" id="SSF54791">
    <property type="entry name" value="Eukaryotic type KH-domain (KH-domain type I)"/>
    <property type="match status" value="2"/>
</dbReference>
<evidence type="ECO:0000256" key="2">
    <source>
        <dbReference type="ARBA" id="ARBA00004496"/>
    </source>
</evidence>
<dbReference type="eggNOG" id="KOG2113">
    <property type="taxonomic scope" value="Eukaryota"/>
</dbReference>
<dbReference type="GO" id="GO:0051148">
    <property type="term" value="P:negative regulation of muscle cell differentiation"/>
    <property type="evidence" value="ECO:0007669"/>
    <property type="project" value="EnsemblMetazoa"/>
</dbReference>
<dbReference type="GO" id="GO:0010628">
    <property type="term" value="P:positive regulation of gene expression"/>
    <property type="evidence" value="ECO:0007669"/>
    <property type="project" value="EnsemblMetazoa"/>
</dbReference>
<evidence type="ECO:0000313" key="10">
    <source>
        <dbReference type="Proteomes" id="UP000008281"/>
    </source>
</evidence>
<dbReference type="OMA" id="SSCDHND"/>
<dbReference type="PANTHER" id="PTHR23285">
    <property type="entry name" value="RING FINGER AND KH DOMAIN CONTAINING PROTEIN 1"/>
    <property type="match status" value="1"/>
</dbReference>
<feature type="domain" description="K Homology" evidence="8">
    <location>
        <begin position="166"/>
        <end position="233"/>
    </location>
</feature>
<dbReference type="SMART" id="SM00322">
    <property type="entry name" value="KH"/>
    <property type="match status" value="2"/>
</dbReference>
<sequence length="453" mass="50657">MPVMSPPYSMRNEGYSNNSYGYNRWEPEFWNQMIEETAQKLPGAWYYEEDNASCSPVSDPDDIAQFLNYRTSIGVQNVTESVEVPTSEHVAEIVGRQGCKIKALRAKTNTYIKTPIRGEDPIFVVTGRLEDVREAKREIECAADHFTQIRASRRHSQVVPGAHAPGQVTIYVRVPLRVVGLVVGPKGATIKRIQQDTHTYIITPSREKEPVFEVTGLPHNVEAARKEIETHIFQRTGNLPETEQELMSSGQRGGISLMMQKQLQAQQLQAQQQQHSQQMMYRKFTNGSNLFNQMSNDLPFSMESSLGLDALLRSFPSMRNSLTPDSLQAFGRNGAPVAQKMQRPSLGAQKQDVGTYDYWNNNSINDIMENEILSRKYDVLSSWSNIGLEKEKREESPTNGLMSLKGSSTSSGFGFLNTIWSDNMNLSPGSLPSASPSSSTCDHNDHTLVPISG</sequence>
<evidence type="ECO:0000256" key="4">
    <source>
        <dbReference type="ARBA" id="ARBA00022737"/>
    </source>
</evidence>
<keyword evidence="10" id="KW-1185">Reference proteome</keyword>
<evidence type="ECO:0000256" key="5">
    <source>
        <dbReference type="ARBA" id="ARBA00023242"/>
    </source>
</evidence>
<dbReference type="InterPro" id="IPR004088">
    <property type="entry name" value="KH_dom_type_1"/>
</dbReference>
<dbReference type="GO" id="GO:0001708">
    <property type="term" value="P:cell fate specification"/>
    <property type="evidence" value="ECO:0007669"/>
    <property type="project" value="EnsemblMetazoa"/>
</dbReference>
<dbReference type="GO" id="GO:0043186">
    <property type="term" value="C:P granule"/>
    <property type="evidence" value="ECO:0007669"/>
    <property type="project" value="EnsemblMetazoa"/>
</dbReference>
<dbReference type="AlphaFoldDB" id="E3LXB0"/>
<dbReference type="InterPro" id="IPR047226">
    <property type="entry name" value="KH-I_MEX3_rpt2"/>
</dbReference>
<feature type="domain" description="K Homology" evidence="8">
    <location>
        <begin position="76"/>
        <end position="144"/>
    </location>
</feature>
<organism evidence="10">
    <name type="scientific">Caenorhabditis remanei</name>
    <name type="common">Caenorhabditis vulgaris</name>
    <dbReference type="NCBI Taxonomy" id="31234"/>
    <lineage>
        <taxon>Eukaryota</taxon>
        <taxon>Metazoa</taxon>
        <taxon>Ecdysozoa</taxon>
        <taxon>Nematoda</taxon>
        <taxon>Chromadorea</taxon>
        <taxon>Rhabditida</taxon>
        <taxon>Rhabditina</taxon>
        <taxon>Rhabditomorpha</taxon>
        <taxon>Rhabditoidea</taxon>
        <taxon>Rhabditidae</taxon>
        <taxon>Peloderinae</taxon>
        <taxon>Caenorhabditis</taxon>
    </lineage>
</organism>
<proteinExistence type="predicted"/>
<dbReference type="InterPro" id="IPR036612">
    <property type="entry name" value="KH_dom_type_1_sf"/>
</dbReference>
<dbReference type="Pfam" id="PF00013">
    <property type="entry name" value="KH_1"/>
    <property type="match status" value="2"/>
</dbReference>
<dbReference type="InParanoid" id="E3LXB0"/>
<keyword evidence="4" id="KW-0677">Repeat</keyword>
<dbReference type="CDD" id="cd22424">
    <property type="entry name" value="KH-I_MEX3_rpt2"/>
    <property type="match status" value="1"/>
</dbReference>
<evidence type="ECO:0000256" key="6">
    <source>
        <dbReference type="PROSITE-ProRule" id="PRU00117"/>
    </source>
</evidence>
<keyword evidence="3" id="KW-0963">Cytoplasm</keyword>
<dbReference type="InterPro" id="IPR047227">
    <property type="entry name" value="MEX3"/>
</dbReference>
<dbReference type="EMBL" id="DS268418">
    <property type="protein sequence ID" value="EFO84671.1"/>
    <property type="molecule type" value="Genomic_DNA"/>
</dbReference>
<evidence type="ECO:0000256" key="3">
    <source>
        <dbReference type="ARBA" id="ARBA00022490"/>
    </source>
</evidence>
<gene>
    <name evidence="9" type="primary">Cre-mex-3</name>
    <name evidence="9" type="ORF">CRE_03823</name>
</gene>
<evidence type="ECO:0000256" key="1">
    <source>
        <dbReference type="ARBA" id="ARBA00004123"/>
    </source>
</evidence>
<feature type="compositionally biased region" description="Low complexity" evidence="7">
    <location>
        <begin position="428"/>
        <end position="439"/>
    </location>
</feature>
<dbReference type="Proteomes" id="UP000008281">
    <property type="component" value="Unassembled WGS sequence"/>
</dbReference>
<protein>
    <submittedName>
        <fullName evidence="9">CRE-MEX-3 protein</fullName>
    </submittedName>
</protein>
<keyword evidence="6" id="KW-0694">RNA-binding</keyword>
<dbReference type="Gene3D" id="3.30.1370.10">
    <property type="entry name" value="K Homology domain, type 1"/>
    <property type="match status" value="2"/>
</dbReference>
<evidence type="ECO:0000313" key="9">
    <source>
        <dbReference type="EMBL" id="EFO84671.1"/>
    </source>
</evidence>
<keyword evidence="5" id="KW-0539">Nucleus</keyword>
<name>E3LXB0_CAERE</name>
<dbReference type="GO" id="GO:0009880">
    <property type="term" value="P:embryonic pattern specification"/>
    <property type="evidence" value="ECO:0007669"/>
    <property type="project" value="EnsemblMetazoa"/>
</dbReference>
<evidence type="ECO:0000256" key="7">
    <source>
        <dbReference type="SAM" id="MobiDB-lite"/>
    </source>
</evidence>
<dbReference type="GO" id="GO:0048308">
    <property type="term" value="P:organelle inheritance"/>
    <property type="evidence" value="ECO:0007669"/>
    <property type="project" value="EnsemblMetazoa"/>
</dbReference>
<dbReference type="FunCoup" id="E3LXB0">
    <property type="interactions" value="16"/>
</dbReference>
<dbReference type="InterPro" id="IPR004087">
    <property type="entry name" value="KH_dom"/>
</dbReference>
<dbReference type="FunFam" id="3.30.1370.10:FF:000012">
    <property type="entry name" value="Mex-3 RNA-binding family member D"/>
    <property type="match status" value="1"/>
</dbReference>
<dbReference type="OrthoDB" id="427410at2759"/>
<comment type="subcellular location">
    <subcellularLocation>
        <location evidence="2">Cytoplasm</location>
    </subcellularLocation>
    <subcellularLocation>
        <location evidence="1">Nucleus</location>
    </subcellularLocation>
</comment>
<dbReference type="InterPro" id="IPR047228">
    <property type="entry name" value="KH-I_MEX3_rpt1"/>
</dbReference>
<evidence type="ECO:0000259" key="8">
    <source>
        <dbReference type="SMART" id="SM00322"/>
    </source>
</evidence>
<dbReference type="GO" id="GO:0005634">
    <property type="term" value="C:nucleus"/>
    <property type="evidence" value="ECO:0007669"/>
    <property type="project" value="UniProtKB-SubCell"/>
</dbReference>
<accession>E3LXB0</accession>
<feature type="region of interest" description="Disordered" evidence="7">
    <location>
        <begin position="428"/>
        <end position="453"/>
    </location>
</feature>